<name>A0A0R3QFI8_9BILA</name>
<evidence type="ECO:0000256" key="1">
    <source>
        <dbReference type="SAM" id="Phobius"/>
    </source>
</evidence>
<keyword evidence="1" id="KW-0812">Transmembrane</keyword>
<evidence type="ECO:0000313" key="2">
    <source>
        <dbReference type="WBParaSite" id="BTMF_0000513401-mRNA-1"/>
    </source>
</evidence>
<proteinExistence type="predicted"/>
<accession>A0A0R3QFI8</accession>
<feature type="transmembrane region" description="Helical" evidence="1">
    <location>
        <begin position="75"/>
        <end position="95"/>
    </location>
</feature>
<dbReference type="AlphaFoldDB" id="A0A0R3QFI8"/>
<reference evidence="2" key="1">
    <citation type="submission" date="2017-02" db="UniProtKB">
        <authorList>
            <consortium name="WormBaseParasite"/>
        </authorList>
    </citation>
    <scope>IDENTIFICATION</scope>
</reference>
<organism evidence="2">
    <name type="scientific">Brugia timori</name>
    <dbReference type="NCBI Taxonomy" id="42155"/>
    <lineage>
        <taxon>Eukaryota</taxon>
        <taxon>Metazoa</taxon>
        <taxon>Ecdysozoa</taxon>
        <taxon>Nematoda</taxon>
        <taxon>Chromadorea</taxon>
        <taxon>Rhabditida</taxon>
        <taxon>Spirurina</taxon>
        <taxon>Spiruromorpha</taxon>
        <taxon>Filarioidea</taxon>
        <taxon>Onchocercidae</taxon>
        <taxon>Brugia</taxon>
    </lineage>
</organism>
<keyword evidence="1" id="KW-0472">Membrane</keyword>
<protein>
    <submittedName>
        <fullName evidence="2">Non-structural protein NS3</fullName>
    </submittedName>
</protein>
<sequence>LSILRIVIQSKLTVHQLMSTYYRMLKMYQQSQRWQMMTYWETCQEQMVLRKSRNFHHSTSVVPQMEMDGKIQYRYLLHLCIRITTIITVIIWISANAITVHHQVRLELAVLGLKEVLLAPSDTELI</sequence>
<dbReference type="WBParaSite" id="BTMF_0000513401-mRNA-1">
    <property type="protein sequence ID" value="BTMF_0000513401-mRNA-1"/>
    <property type="gene ID" value="BTMF_0000513401"/>
</dbReference>
<keyword evidence="1" id="KW-1133">Transmembrane helix</keyword>